<protein>
    <recommendedName>
        <fullName evidence="2">PIH1 N-terminal domain-containing protein</fullName>
    </recommendedName>
</protein>
<dbReference type="EMBL" id="JAEPRB010000018">
    <property type="protein sequence ID" value="KAG2226319.1"/>
    <property type="molecule type" value="Genomic_DNA"/>
</dbReference>
<dbReference type="OrthoDB" id="5135119at2759"/>
<dbReference type="Proteomes" id="UP000646827">
    <property type="component" value="Unassembled WGS sequence"/>
</dbReference>
<gene>
    <name evidence="3" type="ORF">INT45_005991</name>
</gene>
<dbReference type="GO" id="GO:0000492">
    <property type="term" value="P:box C/D snoRNP assembly"/>
    <property type="evidence" value="ECO:0007669"/>
    <property type="project" value="TreeGrafter"/>
</dbReference>
<dbReference type="GO" id="GO:0006364">
    <property type="term" value="P:rRNA processing"/>
    <property type="evidence" value="ECO:0007669"/>
    <property type="project" value="TreeGrafter"/>
</dbReference>
<dbReference type="InterPro" id="IPR012981">
    <property type="entry name" value="PIH1_N"/>
</dbReference>
<keyword evidence="4" id="KW-1185">Reference proteome</keyword>
<dbReference type="AlphaFoldDB" id="A0A8H7S9T6"/>
<feature type="domain" description="PIH1 N-terminal" evidence="2">
    <location>
        <begin position="73"/>
        <end position="201"/>
    </location>
</feature>
<dbReference type="PANTHER" id="PTHR22997">
    <property type="entry name" value="PIH1 DOMAIN-CONTAINING PROTEIN 1"/>
    <property type="match status" value="1"/>
</dbReference>
<evidence type="ECO:0000259" key="2">
    <source>
        <dbReference type="Pfam" id="PF08190"/>
    </source>
</evidence>
<dbReference type="InterPro" id="IPR050734">
    <property type="entry name" value="PIH1/Kintoun_subfamily"/>
</dbReference>
<reference evidence="3 4" key="1">
    <citation type="submission" date="2020-12" db="EMBL/GenBank/DDBJ databases">
        <title>Metabolic potential, ecology and presence of endohyphal bacteria is reflected in genomic diversity of Mucoromycotina.</title>
        <authorList>
            <person name="Muszewska A."/>
            <person name="Okrasinska A."/>
            <person name="Steczkiewicz K."/>
            <person name="Drgas O."/>
            <person name="Orlowska M."/>
            <person name="Perlinska-Lenart U."/>
            <person name="Aleksandrzak-Piekarczyk T."/>
            <person name="Szatraj K."/>
            <person name="Zielenkiewicz U."/>
            <person name="Pilsyk S."/>
            <person name="Malc E."/>
            <person name="Mieczkowski P."/>
            <person name="Kruszewska J.S."/>
            <person name="Biernat P."/>
            <person name="Pawlowska J."/>
        </authorList>
    </citation>
    <scope>NUCLEOTIDE SEQUENCE [LARGE SCALE GENOMIC DNA]</scope>
    <source>
        <strain evidence="3 4">CBS 142.35</strain>
    </source>
</reference>
<comment type="similarity">
    <text evidence="1">Belongs to the PIH1 family.</text>
</comment>
<evidence type="ECO:0000313" key="3">
    <source>
        <dbReference type="EMBL" id="KAG2226319.1"/>
    </source>
</evidence>
<evidence type="ECO:0000313" key="4">
    <source>
        <dbReference type="Proteomes" id="UP000646827"/>
    </source>
</evidence>
<dbReference type="GO" id="GO:0005737">
    <property type="term" value="C:cytoplasm"/>
    <property type="evidence" value="ECO:0007669"/>
    <property type="project" value="TreeGrafter"/>
</dbReference>
<name>A0A8H7S9T6_9FUNG</name>
<dbReference type="GO" id="GO:0097255">
    <property type="term" value="C:R2TP complex"/>
    <property type="evidence" value="ECO:0007669"/>
    <property type="project" value="TreeGrafter"/>
</dbReference>
<accession>A0A8H7S9T6</accession>
<dbReference type="PANTHER" id="PTHR22997:SF0">
    <property type="entry name" value="PIH1 DOMAIN-CONTAINING PROTEIN 1"/>
    <property type="match status" value="1"/>
</dbReference>
<comment type="caution">
    <text evidence="3">The sequence shown here is derived from an EMBL/GenBank/DDBJ whole genome shotgun (WGS) entry which is preliminary data.</text>
</comment>
<dbReference type="GO" id="GO:1990904">
    <property type="term" value="C:ribonucleoprotein complex"/>
    <property type="evidence" value="ECO:0007669"/>
    <property type="project" value="TreeGrafter"/>
</dbReference>
<sequence>MPLLEINQPDKKNPFLFTEATTTTLSDNQSKDFHSLSKEEQNVLLDHVASEFANDPKAMERLAAQFLQEVTPNDFNTVAVQPHAGFVCKTKIEQSKTKKYKPGTKVYINICHAEAIPRPPIANEDEIQKALNADPKATYRVPLSMGQSRYDDNSSSLIMDACIHTQPYMRAERDLDFRLYIIELAIEFVEEIESVDLSRGSMLKTIKLPQLIDVQHKENQVKFYKKSKELVIQLTLIPRRQFL</sequence>
<evidence type="ECO:0000256" key="1">
    <source>
        <dbReference type="ARBA" id="ARBA00008511"/>
    </source>
</evidence>
<organism evidence="3 4">
    <name type="scientific">Circinella minor</name>
    <dbReference type="NCBI Taxonomy" id="1195481"/>
    <lineage>
        <taxon>Eukaryota</taxon>
        <taxon>Fungi</taxon>
        <taxon>Fungi incertae sedis</taxon>
        <taxon>Mucoromycota</taxon>
        <taxon>Mucoromycotina</taxon>
        <taxon>Mucoromycetes</taxon>
        <taxon>Mucorales</taxon>
        <taxon>Lichtheimiaceae</taxon>
        <taxon>Circinella</taxon>
    </lineage>
</organism>
<proteinExistence type="inferred from homology"/>
<dbReference type="Pfam" id="PF08190">
    <property type="entry name" value="PIH1"/>
    <property type="match status" value="1"/>
</dbReference>